<keyword evidence="4" id="KW-1185">Reference proteome</keyword>
<evidence type="ECO:0000256" key="1">
    <source>
        <dbReference type="SAM" id="MobiDB-lite"/>
    </source>
</evidence>
<feature type="chain" id="PRO_5046249124" description="Secreted protein" evidence="2">
    <location>
        <begin position="22"/>
        <end position="99"/>
    </location>
</feature>
<evidence type="ECO:0000256" key="2">
    <source>
        <dbReference type="SAM" id="SignalP"/>
    </source>
</evidence>
<dbReference type="EMBL" id="FOFP01000012">
    <property type="protein sequence ID" value="SEQ95348.1"/>
    <property type="molecule type" value="Genomic_DNA"/>
</dbReference>
<reference evidence="3 4" key="1">
    <citation type="submission" date="2016-10" db="EMBL/GenBank/DDBJ databases">
        <authorList>
            <person name="Varghese N."/>
            <person name="Submissions S."/>
        </authorList>
    </citation>
    <scope>NUCLEOTIDE SEQUENCE [LARGE SCALE GENOMIC DNA]</scope>
    <source>
        <strain evidence="3 4">CIP 109853</strain>
    </source>
</reference>
<organism evidence="3 4">
    <name type="scientific">Pseudomonas cuatrocienegasensis</name>
    <dbReference type="NCBI Taxonomy" id="543360"/>
    <lineage>
        <taxon>Bacteria</taxon>
        <taxon>Pseudomonadati</taxon>
        <taxon>Pseudomonadota</taxon>
        <taxon>Gammaproteobacteria</taxon>
        <taxon>Pseudomonadales</taxon>
        <taxon>Pseudomonadaceae</taxon>
        <taxon>Pseudomonas</taxon>
    </lineage>
</organism>
<feature type="compositionally biased region" description="Polar residues" evidence="1">
    <location>
        <begin position="85"/>
        <end position="99"/>
    </location>
</feature>
<gene>
    <name evidence="3" type="ORF">SAMN05216600_11267</name>
</gene>
<dbReference type="RefSeq" id="WP_069519354.1">
    <property type="nucleotide sequence ID" value="NZ_FOFP01000012.1"/>
</dbReference>
<dbReference type="Proteomes" id="UP000198512">
    <property type="component" value="Unassembled WGS sequence"/>
</dbReference>
<evidence type="ECO:0008006" key="5">
    <source>
        <dbReference type="Google" id="ProtNLM"/>
    </source>
</evidence>
<feature type="region of interest" description="Disordered" evidence="1">
    <location>
        <begin position="66"/>
        <end position="99"/>
    </location>
</feature>
<name>A0ABY1BIN2_9PSED</name>
<feature type="signal peptide" evidence="2">
    <location>
        <begin position="1"/>
        <end position="21"/>
    </location>
</feature>
<proteinExistence type="predicted"/>
<protein>
    <recommendedName>
        <fullName evidence="5">Secreted protein</fullName>
    </recommendedName>
</protein>
<accession>A0ABY1BIN2</accession>
<sequence>MRYRHLIALFAPLAFAVPVVAAEWAPDAKATFVRECVNGAQGEHTPAQLQAFCGCAADKVSSEFSEAEMQEMSRQSPPDPAMQQRLVSASSSCSTHLQQ</sequence>
<comment type="caution">
    <text evidence="3">The sequence shown here is derived from an EMBL/GenBank/DDBJ whole genome shotgun (WGS) entry which is preliminary data.</text>
</comment>
<evidence type="ECO:0000313" key="3">
    <source>
        <dbReference type="EMBL" id="SEQ95348.1"/>
    </source>
</evidence>
<evidence type="ECO:0000313" key="4">
    <source>
        <dbReference type="Proteomes" id="UP000198512"/>
    </source>
</evidence>
<keyword evidence="2" id="KW-0732">Signal</keyword>